<protein>
    <recommendedName>
        <fullName evidence="10">Holocytochrome c-type synthase</fullName>
        <ecNumber evidence="10">4.4.1.17</ecNumber>
    </recommendedName>
</protein>
<dbReference type="OrthoDB" id="4243at2759"/>
<keyword evidence="4 10" id="KW-0479">Metal-binding</keyword>
<keyword evidence="3 10" id="KW-0349">Heme</keyword>
<sequence length="279" mass="31236">MGQSISSPPPATVTRTSPPSSCPMHDVPSTGCPIQHNNPPVAKSSGGCPIDHSSLNTLNPTNQMPNLPQTPISPQAVPLPTERTMSSIPRVVDGETKTDTHQTWEYPSPQQFYNALVRKGLDTSPEHIETVVEIHNFLNERAWGEVMKWERRVAQEGDEEPHLARFKGRPGEMSPKARFWMLAGWLLPSRFNTEPPFDRHDWIVRRPRDGTEVRYVIDYYSAPSTPNGDPGFALDVRPALDSLESVQQRVAVGMDDVWEGLREKGWGKRERGGTQQARS</sequence>
<evidence type="ECO:0000256" key="7">
    <source>
        <dbReference type="ARBA" id="ARBA00023128"/>
    </source>
</evidence>
<evidence type="ECO:0000256" key="9">
    <source>
        <dbReference type="ARBA" id="ARBA00023239"/>
    </source>
</evidence>
<keyword evidence="8 10" id="KW-0472">Membrane</keyword>
<feature type="compositionally biased region" description="Polar residues" evidence="11">
    <location>
        <begin position="53"/>
        <end position="73"/>
    </location>
</feature>
<dbReference type="InterPro" id="IPR000511">
    <property type="entry name" value="Holocyt_c/c1_synthase"/>
</dbReference>
<dbReference type="PROSITE" id="PS00822">
    <property type="entry name" value="CYTO_HEME_LYASE_2"/>
    <property type="match status" value="1"/>
</dbReference>
<evidence type="ECO:0000256" key="4">
    <source>
        <dbReference type="ARBA" id="ARBA00022723"/>
    </source>
</evidence>
<evidence type="ECO:0000256" key="6">
    <source>
        <dbReference type="ARBA" id="ARBA00023004"/>
    </source>
</evidence>
<comment type="subcellular location">
    <subcellularLocation>
        <location evidence="1 10">Mitochondrion inner membrane</location>
    </subcellularLocation>
</comment>
<organism evidence="12 13">
    <name type="scientific">Suillus plorans</name>
    <dbReference type="NCBI Taxonomy" id="116603"/>
    <lineage>
        <taxon>Eukaryota</taxon>
        <taxon>Fungi</taxon>
        <taxon>Dikarya</taxon>
        <taxon>Basidiomycota</taxon>
        <taxon>Agaricomycotina</taxon>
        <taxon>Agaricomycetes</taxon>
        <taxon>Agaricomycetidae</taxon>
        <taxon>Boletales</taxon>
        <taxon>Suillineae</taxon>
        <taxon>Suillaceae</taxon>
        <taxon>Suillus</taxon>
    </lineage>
</organism>
<evidence type="ECO:0000256" key="2">
    <source>
        <dbReference type="ARBA" id="ARBA00007255"/>
    </source>
</evidence>
<evidence type="ECO:0000313" key="13">
    <source>
        <dbReference type="Proteomes" id="UP000719766"/>
    </source>
</evidence>
<reference evidence="12" key="1">
    <citation type="journal article" date="2020" name="New Phytol.">
        <title>Comparative genomics reveals dynamic genome evolution in host specialist ectomycorrhizal fungi.</title>
        <authorList>
            <person name="Lofgren L.A."/>
            <person name="Nguyen N.H."/>
            <person name="Vilgalys R."/>
            <person name="Ruytinx J."/>
            <person name="Liao H.L."/>
            <person name="Branco S."/>
            <person name="Kuo A."/>
            <person name="LaButti K."/>
            <person name="Lipzen A."/>
            <person name="Andreopoulos W."/>
            <person name="Pangilinan J."/>
            <person name="Riley R."/>
            <person name="Hundley H."/>
            <person name="Na H."/>
            <person name="Barry K."/>
            <person name="Grigoriev I.V."/>
            <person name="Stajich J.E."/>
            <person name="Kennedy P.G."/>
        </authorList>
    </citation>
    <scope>NUCLEOTIDE SEQUENCE</scope>
    <source>
        <strain evidence="12">S12</strain>
    </source>
</reference>
<dbReference type="Pfam" id="PF01265">
    <property type="entry name" value="Cyto_heme_lyase"/>
    <property type="match status" value="1"/>
</dbReference>
<comment type="function">
    <text evidence="10">Lyase that catalyzes the covalent linking of the heme group to the cytochrome C apoprotein to produce the mature functional cytochrome.</text>
</comment>
<evidence type="ECO:0000313" key="12">
    <source>
        <dbReference type="EMBL" id="KAG1788226.1"/>
    </source>
</evidence>
<dbReference type="EC" id="4.4.1.17" evidence="10"/>
<dbReference type="Proteomes" id="UP000719766">
    <property type="component" value="Unassembled WGS sequence"/>
</dbReference>
<comment type="similarity">
    <text evidence="2 10">Belongs to the cytochrome c-type heme lyase family.</text>
</comment>
<dbReference type="PANTHER" id="PTHR12743">
    <property type="entry name" value="CYTOCHROME C1 HEME LYASE"/>
    <property type="match status" value="1"/>
</dbReference>
<accession>A0A9P7AFF9</accession>
<comment type="caution">
    <text evidence="12">The sequence shown here is derived from an EMBL/GenBank/DDBJ whole genome shotgun (WGS) entry which is preliminary data.</text>
</comment>
<dbReference type="RefSeq" id="XP_041155499.1">
    <property type="nucleotide sequence ID" value="XM_041311999.1"/>
</dbReference>
<keyword evidence="6 10" id="KW-0408">Iron</keyword>
<keyword evidence="5 10" id="KW-0999">Mitochondrion inner membrane</keyword>
<keyword evidence="7 10" id="KW-0496">Mitochondrion</keyword>
<dbReference type="GeneID" id="64605763"/>
<gene>
    <name evidence="12" type="ORF">HD556DRAFT_908062</name>
</gene>
<dbReference type="GO" id="GO:0004408">
    <property type="term" value="F:holocytochrome-c synthase activity"/>
    <property type="evidence" value="ECO:0007669"/>
    <property type="project" value="UniProtKB-EC"/>
</dbReference>
<evidence type="ECO:0000256" key="10">
    <source>
        <dbReference type="RuleBase" id="RU363130"/>
    </source>
</evidence>
<comment type="catalytic activity">
    <reaction evidence="10">
        <text>holo-[cytochrome c] = apo-[cytochrome c] + heme b</text>
        <dbReference type="Rhea" id="RHEA:22648"/>
        <dbReference type="Rhea" id="RHEA-COMP:10725"/>
        <dbReference type="Rhea" id="RHEA-COMP:10726"/>
        <dbReference type="ChEBI" id="CHEBI:29950"/>
        <dbReference type="ChEBI" id="CHEBI:60344"/>
        <dbReference type="ChEBI" id="CHEBI:83739"/>
        <dbReference type="EC" id="4.4.1.17"/>
    </reaction>
</comment>
<evidence type="ECO:0000256" key="3">
    <source>
        <dbReference type="ARBA" id="ARBA00022617"/>
    </source>
</evidence>
<evidence type="ECO:0000256" key="8">
    <source>
        <dbReference type="ARBA" id="ARBA00023136"/>
    </source>
</evidence>
<dbReference type="GO" id="GO:0005743">
    <property type="term" value="C:mitochondrial inner membrane"/>
    <property type="evidence" value="ECO:0007669"/>
    <property type="project" value="UniProtKB-SubCell"/>
</dbReference>
<dbReference type="EMBL" id="JABBWE010000070">
    <property type="protein sequence ID" value="KAG1788226.1"/>
    <property type="molecule type" value="Genomic_DNA"/>
</dbReference>
<evidence type="ECO:0000256" key="11">
    <source>
        <dbReference type="SAM" id="MobiDB-lite"/>
    </source>
</evidence>
<proteinExistence type="inferred from homology"/>
<feature type="region of interest" description="Disordered" evidence="11">
    <location>
        <begin position="1"/>
        <end position="80"/>
    </location>
</feature>
<keyword evidence="9 10" id="KW-0456">Lyase</keyword>
<evidence type="ECO:0000256" key="5">
    <source>
        <dbReference type="ARBA" id="ARBA00022792"/>
    </source>
</evidence>
<dbReference type="GO" id="GO:0046872">
    <property type="term" value="F:metal ion binding"/>
    <property type="evidence" value="ECO:0007669"/>
    <property type="project" value="UniProtKB-KW"/>
</dbReference>
<keyword evidence="13" id="KW-1185">Reference proteome</keyword>
<name>A0A9P7AFF9_9AGAM</name>
<dbReference type="PANTHER" id="PTHR12743:SF3">
    <property type="entry name" value="HOLOCYTOCHROME-C SYNTHASE"/>
    <property type="match status" value="1"/>
</dbReference>
<dbReference type="AlphaFoldDB" id="A0A9P7AFF9"/>
<evidence type="ECO:0000256" key="1">
    <source>
        <dbReference type="ARBA" id="ARBA00004273"/>
    </source>
</evidence>